<dbReference type="PROSITE" id="PS51375">
    <property type="entry name" value="PPR"/>
    <property type="match status" value="4"/>
</dbReference>
<proteinExistence type="predicted"/>
<feature type="repeat" description="PPR" evidence="2">
    <location>
        <begin position="191"/>
        <end position="221"/>
    </location>
</feature>
<protein>
    <submittedName>
        <fullName evidence="4">Pentatricopeptide repeat</fullName>
    </submittedName>
</protein>
<dbReference type="OMA" id="QCDRIYA"/>
<dbReference type="NCBIfam" id="TIGR00756">
    <property type="entry name" value="PPR"/>
    <property type="match status" value="4"/>
</dbReference>
<dbReference type="Pfam" id="PF14432">
    <property type="entry name" value="DYW_deaminase"/>
    <property type="match status" value="1"/>
</dbReference>
<dbReference type="GO" id="GO:0009451">
    <property type="term" value="P:RNA modification"/>
    <property type="evidence" value="ECO:0007669"/>
    <property type="project" value="InterPro"/>
</dbReference>
<dbReference type="Pfam" id="PF13041">
    <property type="entry name" value="PPR_2"/>
    <property type="match status" value="2"/>
</dbReference>
<evidence type="ECO:0000313" key="4">
    <source>
        <dbReference type="EMBL" id="OVA14833.1"/>
    </source>
</evidence>
<comment type="caution">
    <text evidence="4">The sequence shown here is derived from an EMBL/GenBank/DDBJ whole genome shotgun (WGS) entry which is preliminary data.</text>
</comment>
<feature type="repeat" description="PPR" evidence="2">
    <location>
        <begin position="293"/>
        <end position="327"/>
    </location>
</feature>
<name>A0A200QWI1_MACCD</name>
<dbReference type="InterPro" id="IPR046960">
    <property type="entry name" value="PPR_At4g14850-like_plant"/>
</dbReference>
<evidence type="ECO:0000313" key="5">
    <source>
        <dbReference type="Proteomes" id="UP000195402"/>
    </source>
</evidence>
<keyword evidence="1" id="KW-0677">Repeat</keyword>
<feature type="repeat" description="PPR" evidence="2">
    <location>
        <begin position="328"/>
        <end position="358"/>
    </location>
</feature>
<dbReference type="InterPro" id="IPR046848">
    <property type="entry name" value="E_motif"/>
</dbReference>
<reference evidence="4 5" key="1">
    <citation type="journal article" date="2017" name="Mol. Plant">
        <title>The Genome of Medicinal Plant Macleaya cordata Provides New Insights into Benzylisoquinoline Alkaloids Metabolism.</title>
        <authorList>
            <person name="Liu X."/>
            <person name="Liu Y."/>
            <person name="Huang P."/>
            <person name="Ma Y."/>
            <person name="Qing Z."/>
            <person name="Tang Q."/>
            <person name="Cao H."/>
            <person name="Cheng P."/>
            <person name="Zheng Y."/>
            <person name="Yuan Z."/>
            <person name="Zhou Y."/>
            <person name="Liu J."/>
            <person name="Tang Z."/>
            <person name="Zhuo Y."/>
            <person name="Zhang Y."/>
            <person name="Yu L."/>
            <person name="Huang J."/>
            <person name="Yang P."/>
            <person name="Peng Q."/>
            <person name="Zhang J."/>
            <person name="Jiang W."/>
            <person name="Zhang Z."/>
            <person name="Lin K."/>
            <person name="Ro D.K."/>
            <person name="Chen X."/>
            <person name="Xiong X."/>
            <person name="Shang Y."/>
            <person name="Huang S."/>
            <person name="Zeng J."/>
        </authorList>
    </citation>
    <scope>NUCLEOTIDE SEQUENCE [LARGE SCALE GENOMIC DNA]</scope>
    <source>
        <strain evidence="5">cv. BLH2017</strain>
        <tissue evidence="4">Root</tissue>
    </source>
</reference>
<dbReference type="GO" id="GO:0003723">
    <property type="term" value="F:RNA binding"/>
    <property type="evidence" value="ECO:0007669"/>
    <property type="project" value="InterPro"/>
</dbReference>
<evidence type="ECO:0000256" key="2">
    <source>
        <dbReference type="PROSITE-ProRule" id="PRU00708"/>
    </source>
</evidence>
<dbReference type="OrthoDB" id="185373at2759"/>
<dbReference type="Pfam" id="PF20430">
    <property type="entry name" value="Eplus_motif"/>
    <property type="match status" value="1"/>
</dbReference>
<dbReference type="Gene3D" id="1.25.40.10">
    <property type="entry name" value="Tetratricopeptide repeat domain"/>
    <property type="match status" value="4"/>
</dbReference>
<feature type="repeat" description="PPR" evidence="2">
    <location>
        <begin position="89"/>
        <end position="123"/>
    </location>
</feature>
<dbReference type="FunFam" id="1.25.40.10:FF:000184">
    <property type="entry name" value="Pentatricopeptide repeat-containing protein, chloroplastic"/>
    <property type="match status" value="1"/>
</dbReference>
<keyword evidence="5" id="KW-1185">Reference proteome</keyword>
<organism evidence="4 5">
    <name type="scientific">Macleaya cordata</name>
    <name type="common">Five-seeded plume-poppy</name>
    <name type="synonym">Bocconia cordata</name>
    <dbReference type="NCBI Taxonomy" id="56857"/>
    <lineage>
        <taxon>Eukaryota</taxon>
        <taxon>Viridiplantae</taxon>
        <taxon>Streptophyta</taxon>
        <taxon>Embryophyta</taxon>
        <taxon>Tracheophyta</taxon>
        <taxon>Spermatophyta</taxon>
        <taxon>Magnoliopsida</taxon>
        <taxon>Ranunculales</taxon>
        <taxon>Papaveraceae</taxon>
        <taxon>Papaveroideae</taxon>
        <taxon>Macleaya</taxon>
    </lineage>
</organism>
<gene>
    <name evidence="4" type="ORF">BVC80_8957g28</name>
</gene>
<dbReference type="EMBL" id="MVGT01000945">
    <property type="protein sequence ID" value="OVA14833.1"/>
    <property type="molecule type" value="Genomic_DNA"/>
</dbReference>
<dbReference type="Proteomes" id="UP000195402">
    <property type="component" value="Unassembled WGS sequence"/>
</dbReference>
<dbReference type="GO" id="GO:0008270">
    <property type="term" value="F:zinc ion binding"/>
    <property type="evidence" value="ECO:0007669"/>
    <property type="project" value="InterPro"/>
</dbReference>
<dbReference type="FunFam" id="1.25.40.10:FF:000427">
    <property type="entry name" value="Pentatricopeptide repeat-containing protein chloroplastic"/>
    <property type="match status" value="1"/>
</dbReference>
<feature type="domain" description="DYW" evidence="3">
    <location>
        <begin position="508"/>
        <end position="600"/>
    </location>
</feature>
<dbReference type="SUPFAM" id="SSF81901">
    <property type="entry name" value="HCP-like"/>
    <property type="match status" value="1"/>
</dbReference>
<dbReference type="InterPro" id="IPR032867">
    <property type="entry name" value="DYW_dom"/>
</dbReference>
<dbReference type="AlphaFoldDB" id="A0A200QWI1"/>
<accession>A0A200QWI1</accession>
<sequence length="600" mass="67382">MRLRLVAVKTRGNPNSNISLLPNRPFTTSSSSSSSNIKQLKQNHAKLIRNGNIDDILTVGKLIADIAISNPSNLNYARSIFAKLEFPPNIFMWNSMIRGYAHSPNPKEAIFLYTQMLDGGFSPNNYTFPFVFKACTQLMDLNLGLGFHGALIKRGFEDSDVFIQTSLVNFYATCGSIETARKLFNRCSKRDVTSWNALIKGYVRSSRYMDAIKVFRIMQNRTDIRADEITLLGVVMSCSQLGALDMGRWVHAYIDKNHVGLSTNLGTALIDMYARCGNVDVARNLFEGIREKDVRLWSVMISGLAVHGLAKEAFDLFMEMQRVGIQPDSVTLTSVLSACSHAGMVKEGLEILDKMRETYNLEPTIEHYGCIVDLLGRAGRLEEALALIRNLPLKPDVVLWGSLLVACRAHKNVEMGEMVAKEMLKLDLYHCGALVFLSNLYASTGRWSEVEQVRSSMKDLRIKKPPGSSLIELDGDVHEFIAGDRSHPQTTQIQMMLDEISSLLSIQGFVPGTRGIPLDIDEEEKEQALFLHSEKLAVAFGLINTRQGTAIRIVKNLRVCEDCHSAMKLISKIFNRLIIIRDRIRFHHFKDGSCSCKDYW</sequence>
<dbReference type="InterPro" id="IPR046849">
    <property type="entry name" value="E2_motif"/>
</dbReference>
<dbReference type="Pfam" id="PF20431">
    <property type="entry name" value="E_motif"/>
    <property type="match status" value="1"/>
</dbReference>
<dbReference type="InterPro" id="IPR002885">
    <property type="entry name" value="PPR_rpt"/>
</dbReference>
<evidence type="ECO:0000256" key="1">
    <source>
        <dbReference type="ARBA" id="ARBA00022737"/>
    </source>
</evidence>
<dbReference type="InParanoid" id="A0A200QWI1"/>
<dbReference type="PANTHER" id="PTHR47926:SF537">
    <property type="entry name" value="PENTACOTRIPEPTIDE-REPEAT REGION OF PRORP DOMAIN-CONTAINING PROTEIN"/>
    <property type="match status" value="1"/>
</dbReference>
<dbReference type="PANTHER" id="PTHR47926">
    <property type="entry name" value="PENTATRICOPEPTIDE REPEAT-CONTAINING PROTEIN"/>
    <property type="match status" value="1"/>
</dbReference>
<dbReference type="InterPro" id="IPR011990">
    <property type="entry name" value="TPR-like_helical_dom_sf"/>
</dbReference>
<evidence type="ECO:0000259" key="3">
    <source>
        <dbReference type="Pfam" id="PF14432"/>
    </source>
</evidence>
<dbReference type="Pfam" id="PF01535">
    <property type="entry name" value="PPR"/>
    <property type="match status" value="2"/>
</dbReference>